<reference evidence="3" key="1">
    <citation type="submission" date="2023-04" db="EMBL/GenBank/DDBJ databases">
        <title>Phytophthora fragariaefolia NBRC 109709.</title>
        <authorList>
            <person name="Ichikawa N."/>
            <person name="Sato H."/>
            <person name="Tonouchi N."/>
        </authorList>
    </citation>
    <scope>NUCLEOTIDE SEQUENCE</scope>
    <source>
        <strain evidence="3">NBRC 109709</strain>
    </source>
</reference>
<accession>A0A9W6WT19</accession>
<evidence type="ECO:0000313" key="4">
    <source>
        <dbReference type="Proteomes" id="UP001165121"/>
    </source>
</evidence>
<feature type="region of interest" description="Disordered" evidence="2">
    <location>
        <begin position="247"/>
        <end position="508"/>
    </location>
</feature>
<dbReference type="AlphaFoldDB" id="A0A9W6WT19"/>
<evidence type="ECO:0000256" key="2">
    <source>
        <dbReference type="SAM" id="MobiDB-lite"/>
    </source>
</evidence>
<feature type="compositionally biased region" description="Basic and acidic residues" evidence="2">
    <location>
        <begin position="364"/>
        <end position="374"/>
    </location>
</feature>
<evidence type="ECO:0000256" key="1">
    <source>
        <dbReference type="SAM" id="Coils"/>
    </source>
</evidence>
<keyword evidence="4" id="KW-1185">Reference proteome</keyword>
<feature type="compositionally biased region" description="Basic residues" evidence="2">
    <location>
        <begin position="326"/>
        <end position="340"/>
    </location>
</feature>
<dbReference type="OrthoDB" id="167213at2759"/>
<sequence length="876" mass="97989">MAQLAELQEQYENELAKVREDHDAALEAQQDALLQLREDRRGRRQLDALQALRDENGRLQQRLEQLATKQDVQALQLQLRALESDGRDEQARVRADLNGLDDRLGQLDGRLAHADRGLADVDRKVAELAEMPAPSPSPSRAPMPMPPRDLVRVKDLDEIHDALRRTTRDFAAVAADMAALSKRLEAQGTRQETRLQELNTHVMDALGRDSRMHATEISRLKDALFDAQSAHREFGQKVRRLEDELQQVMTTRVPPRSPPRDRGGGPGWRYGQSQPPLLPLPQPPQPPPASAFRSRRERPSRYEPAPDYRDNAAPRYEPPPQDRIRWAPRRNSRSRSRSPPRRSPWSNATNGLPHTDSRSVAPEQRGRPFQHPDQRSNAQHNYGGGAPSTGNEVTEVDVLPSSLSTESTQISRAESRPTGDEEQSNMPSRRSRQSRRTPEIIVIEEDDDDDDGDNAEDEEDEEEAEEEGEVSPSRAPPDVVLDEEEATQPADANRAPPPGSANASHAEPTDLLEKEADLQTGLLLYFCLGGAPDLDIQWTNCFSQLNADECVEMPRVLHFQRRYSVLQNFPVYLTQCILQAVILNDHNSPEGCNPETAQLAGALNASSVSAKFGEVVKGIHQSWAEALIEYLSKQAGSMVNFTAENFELSINPAVLSSEADKDDIIYDWSRRQESAMWFLAQKLHYGSILPAMKCNVDASPAVYLFILMFDVLTVTSECPQYGTFRLNEFGGKLMAHLWDRTLRKLPYAFFADWSWLDDQSTKEKLPALAFCHLLASILLWNSAIDRHSLTNRNIYADAVKHIVPKLHVEGKPVCNSLDATESTPLLLAECKSTQIEMLDLDTKFASMLGLDGFFEVTEAIQNNMLSATAAACPASS</sequence>
<organism evidence="3 4">
    <name type="scientific">Phytophthora fragariaefolia</name>
    <dbReference type="NCBI Taxonomy" id="1490495"/>
    <lineage>
        <taxon>Eukaryota</taxon>
        <taxon>Sar</taxon>
        <taxon>Stramenopiles</taxon>
        <taxon>Oomycota</taxon>
        <taxon>Peronosporomycetes</taxon>
        <taxon>Peronosporales</taxon>
        <taxon>Peronosporaceae</taxon>
        <taxon>Phytophthora</taxon>
    </lineage>
</organism>
<feature type="coiled-coil region" evidence="1">
    <location>
        <begin position="1"/>
        <end position="92"/>
    </location>
</feature>
<feature type="compositionally biased region" description="Basic and acidic residues" evidence="2">
    <location>
        <begin position="297"/>
        <end position="312"/>
    </location>
</feature>
<dbReference type="EMBL" id="BSXT01000376">
    <property type="protein sequence ID" value="GMF26080.1"/>
    <property type="molecule type" value="Genomic_DNA"/>
</dbReference>
<protein>
    <submittedName>
        <fullName evidence="3">Unnamed protein product</fullName>
    </submittedName>
</protein>
<dbReference type="Proteomes" id="UP001165121">
    <property type="component" value="Unassembled WGS sequence"/>
</dbReference>
<comment type="caution">
    <text evidence="3">The sequence shown here is derived from an EMBL/GenBank/DDBJ whole genome shotgun (WGS) entry which is preliminary data.</text>
</comment>
<feature type="compositionally biased region" description="Acidic residues" evidence="2">
    <location>
        <begin position="442"/>
        <end position="469"/>
    </location>
</feature>
<name>A0A9W6WT19_9STRA</name>
<feature type="compositionally biased region" description="Pro residues" evidence="2">
    <location>
        <begin position="276"/>
        <end position="289"/>
    </location>
</feature>
<feature type="compositionally biased region" description="Polar residues" evidence="2">
    <location>
        <begin position="401"/>
        <end position="412"/>
    </location>
</feature>
<proteinExistence type="predicted"/>
<keyword evidence="1" id="KW-0175">Coiled coil</keyword>
<evidence type="ECO:0000313" key="3">
    <source>
        <dbReference type="EMBL" id="GMF26080.1"/>
    </source>
</evidence>
<gene>
    <name evidence="3" type="ORF">Pfra01_000482900</name>
</gene>